<dbReference type="AlphaFoldDB" id="A0A7E4V0M2"/>
<name>A0A7E4V0M2_PANRE</name>
<dbReference type="Gene3D" id="3.80.10.10">
    <property type="entry name" value="Ribonuclease Inhibitor"/>
    <property type="match status" value="1"/>
</dbReference>
<reference evidence="1" key="1">
    <citation type="journal article" date="2013" name="Genetics">
        <title>The draft genome and transcriptome of Panagrellus redivivus are shaped by the harsh demands of a free-living lifestyle.</title>
        <authorList>
            <person name="Srinivasan J."/>
            <person name="Dillman A.R."/>
            <person name="Macchietto M.G."/>
            <person name="Heikkinen L."/>
            <person name="Lakso M."/>
            <person name="Fracchia K.M."/>
            <person name="Antoshechkin I."/>
            <person name="Mortazavi A."/>
            <person name="Wong G."/>
            <person name="Sternberg P.W."/>
        </authorList>
    </citation>
    <scope>NUCLEOTIDE SEQUENCE [LARGE SCALE GENOMIC DNA]</scope>
    <source>
        <strain evidence="1">MT8872</strain>
    </source>
</reference>
<reference evidence="2" key="2">
    <citation type="submission" date="2020-10" db="UniProtKB">
        <authorList>
            <consortium name="WormBaseParasite"/>
        </authorList>
    </citation>
    <scope>IDENTIFICATION</scope>
</reference>
<dbReference type="SUPFAM" id="SSF52047">
    <property type="entry name" value="RNI-like"/>
    <property type="match status" value="1"/>
</dbReference>
<dbReference type="Proteomes" id="UP000492821">
    <property type="component" value="Unassembled WGS sequence"/>
</dbReference>
<evidence type="ECO:0000313" key="1">
    <source>
        <dbReference type="Proteomes" id="UP000492821"/>
    </source>
</evidence>
<evidence type="ECO:0000313" key="2">
    <source>
        <dbReference type="WBParaSite" id="Pan_g15122.t1"/>
    </source>
</evidence>
<proteinExistence type="predicted"/>
<protein>
    <submittedName>
        <fullName evidence="2">F-box domain-containing protein</fullName>
    </submittedName>
</protein>
<sequence length="268" mass="30834">MPYPIAKLAYGLRCRLHELAGPPERYNLQIAAGDFSICPPIQNVINNRLIFRRDNGKPVLYKLYPNTNPIPVDLAENTLVCESVFTFTKISIENFKSASFKNLFINTKRLEFECCDFSKNFFKTLRPFIYCCPSITIYKMIGFRFSDLMTNFPELKNLSILFTQNVPSTWLTDLLPFSGQLTRLNLQCCDNVLINITCDQLVSFLRAQKPGFRLFIDYIGAPNEHISELISGLNNQLPQVSEYGPRNTHMLFTVQEGQGEKYCTYYLP</sequence>
<keyword evidence="1" id="KW-1185">Reference proteome</keyword>
<accession>A0A7E4V0M2</accession>
<dbReference type="WBParaSite" id="Pan_g15122.t1">
    <property type="protein sequence ID" value="Pan_g15122.t1"/>
    <property type="gene ID" value="Pan_g15122"/>
</dbReference>
<dbReference type="InterPro" id="IPR032675">
    <property type="entry name" value="LRR_dom_sf"/>
</dbReference>
<organism evidence="1 2">
    <name type="scientific">Panagrellus redivivus</name>
    <name type="common">Microworm</name>
    <dbReference type="NCBI Taxonomy" id="6233"/>
    <lineage>
        <taxon>Eukaryota</taxon>
        <taxon>Metazoa</taxon>
        <taxon>Ecdysozoa</taxon>
        <taxon>Nematoda</taxon>
        <taxon>Chromadorea</taxon>
        <taxon>Rhabditida</taxon>
        <taxon>Tylenchina</taxon>
        <taxon>Panagrolaimomorpha</taxon>
        <taxon>Panagrolaimoidea</taxon>
        <taxon>Panagrolaimidae</taxon>
        <taxon>Panagrellus</taxon>
    </lineage>
</organism>